<accession>A0AAD6X1V8</accession>
<name>A0AAD6X1V8_9AGAR</name>
<dbReference type="Proteomes" id="UP001218188">
    <property type="component" value="Unassembled WGS sequence"/>
</dbReference>
<evidence type="ECO:0000313" key="2">
    <source>
        <dbReference type="Proteomes" id="UP001218188"/>
    </source>
</evidence>
<protein>
    <submittedName>
        <fullName evidence="1">Uncharacterized protein</fullName>
    </submittedName>
</protein>
<proteinExistence type="predicted"/>
<keyword evidence="2" id="KW-1185">Reference proteome</keyword>
<dbReference type="AlphaFoldDB" id="A0AAD6X1V8"/>
<comment type="caution">
    <text evidence="1">The sequence shown here is derived from an EMBL/GenBank/DDBJ whole genome shotgun (WGS) entry which is preliminary data.</text>
</comment>
<organism evidence="1 2">
    <name type="scientific">Mycena alexandri</name>
    <dbReference type="NCBI Taxonomy" id="1745969"/>
    <lineage>
        <taxon>Eukaryota</taxon>
        <taxon>Fungi</taxon>
        <taxon>Dikarya</taxon>
        <taxon>Basidiomycota</taxon>
        <taxon>Agaricomycotina</taxon>
        <taxon>Agaricomycetes</taxon>
        <taxon>Agaricomycetidae</taxon>
        <taxon>Agaricales</taxon>
        <taxon>Marasmiineae</taxon>
        <taxon>Mycenaceae</taxon>
        <taxon>Mycena</taxon>
    </lineage>
</organism>
<gene>
    <name evidence="1" type="ORF">C8F04DRAFT_1184852</name>
</gene>
<reference evidence="1" key="1">
    <citation type="submission" date="2023-03" db="EMBL/GenBank/DDBJ databases">
        <title>Massive genome expansion in bonnet fungi (Mycena s.s.) driven by repeated elements and novel gene families across ecological guilds.</title>
        <authorList>
            <consortium name="Lawrence Berkeley National Laboratory"/>
            <person name="Harder C.B."/>
            <person name="Miyauchi S."/>
            <person name="Viragh M."/>
            <person name="Kuo A."/>
            <person name="Thoen E."/>
            <person name="Andreopoulos B."/>
            <person name="Lu D."/>
            <person name="Skrede I."/>
            <person name="Drula E."/>
            <person name="Henrissat B."/>
            <person name="Morin E."/>
            <person name="Kohler A."/>
            <person name="Barry K."/>
            <person name="LaButti K."/>
            <person name="Morin E."/>
            <person name="Salamov A."/>
            <person name="Lipzen A."/>
            <person name="Mereny Z."/>
            <person name="Hegedus B."/>
            <person name="Baldrian P."/>
            <person name="Stursova M."/>
            <person name="Weitz H."/>
            <person name="Taylor A."/>
            <person name="Grigoriev I.V."/>
            <person name="Nagy L.G."/>
            <person name="Martin F."/>
            <person name="Kauserud H."/>
        </authorList>
    </citation>
    <scope>NUCLEOTIDE SEQUENCE</scope>
    <source>
        <strain evidence="1">CBHHK200</strain>
    </source>
</reference>
<sequence length="426" mass="46665">MLTNPAKVASGMNVVRFDLTAWSLKLGSTEKNRPRSAQPILLTCASSPLILFFNEVHGPDKSSVLALFDAALCRLASGLSISKLSRAAENFACFRPPFARLSHLMHPALRLSALDVPPYTVKLSSPAIVFQNTENSLTPSQRTALAAAAGSEEDLYEMQRLIADTHFNDDGEKLRLFLPVFYANLDRAKIPISDGLDDPSIFTAGPVHLAMISLQQICTMTLFIPLPSDIFSDLWPKLWKWVQFFDAYRFIDDETGPGITFVKFVSMFLPDEITRGILTSTSGVRRMVARSWILLLQTSNPVVGYGFDALTMILHSPVVVASRTDAEEFIEGAGGGVEDLASLIVGYVDRVAQDNFELGGEIFNFIDNVQTSLGVTGPEDSNGMVIGPLHSALRAADIVTSLTRMIHNLMRNNASAYTTHIPHFIA</sequence>
<evidence type="ECO:0000313" key="1">
    <source>
        <dbReference type="EMBL" id="KAJ7032660.1"/>
    </source>
</evidence>
<dbReference type="EMBL" id="JARJCM010000071">
    <property type="protein sequence ID" value="KAJ7032660.1"/>
    <property type="molecule type" value="Genomic_DNA"/>
</dbReference>